<accession>A0A4C1YQK4</accession>
<gene>
    <name evidence="2" type="ORF">EVAR_50724_1</name>
</gene>
<dbReference type="Proteomes" id="UP000299102">
    <property type="component" value="Unassembled WGS sequence"/>
</dbReference>
<evidence type="ECO:0000313" key="2">
    <source>
        <dbReference type="EMBL" id="GBP77273.1"/>
    </source>
</evidence>
<dbReference type="EMBL" id="BGZK01001324">
    <property type="protein sequence ID" value="GBP77273.1"/>
    <property type="molecule type" value="Genomic_DNA"/>
</dbReference>
<sequence>MIPTMVATYLALEPGGTVLAQPPASPAVKCVNSYICPLCKLVLQKTNGWRNASVQSSKADTPPFPQRGAADA</sequence>
<reference evidence="2 3" key="1">
    <citation type="journal article" date="2019" name="Commun. Biol.">
        <title>The bagworm genome reveals a unique fibroin gene that provides high tensile strength.</title>
        <authorList>
            <person name="Kono N."/>
            <person name="Nakamura H."/>
            <person name="Ohtoshi R."/>
            <person name="Tomita M."/>
            <person name="Numata K."/>
            <person name="Arakawa K."/>
        </authorList>
    </citation>
    <scope>NUCLEOTIDE SEQUENCE [LARGE SCALE GENOMIC DNA]</scope>
</reference>
<evidence type="ECO:0000313" key="3">
    <source>
        <dbReference type="Proteomes" id="UP000299102"/>
    </source>
</evidence>
<keyword evidence="3" id="KW-1185">Reference proteome</keyword>
<proteinExistence type="predicted"/>
<name>A0A4C1YQK4_EUMVA</name>
<feature type="region of interest" description="Disordered" evidence="1">
    <location>
        <begin position="52"/>
        <end position="72"/>
    </location>
</feature>
<evidence type="ECO:0000256" key="1">
    <source>
        <dbReference type="SAM" id="MobiDB-lite"/>
    </source>
</evidence>
<organism evidence="2 3">
    <name type="scientific">Eumeta variegata</name>
    <name type="common">Bagworm moth</name>
    <name type="synonym">Eumeta japonica</name>
    <dbReference type="NCBI Taxonomy" id="151549"/>
    <lineage>
        <taxon>Eukaryota</taxon>
        <taxon>Metazoa</taxon>
        <taxon>Ecdysozoa</taxon>
        <taxon>Arthropoda</taxon>
        <taxon>Hexapoda</taxon>
        <taxon>Insecta</taxon>
        <taxon>Pterygota</taxon>
        <taxon>Neoptera</taxon>
        <taxon>Endopterygota</taxon>
        <taxon>Lepidoptera</taxon>
        <taxon>Glossata</taxon>
        <taxon>Ditrysia</taxon>
        <taxon>Tineoidea</taxon>
        <taxon>Psychidae</taxon>
        <taxon>Oiketicinae</taxon>
        <taxon>Eumeta</taxon>
    </lineage>
</organism>
<comment type="caution">
    <text evidence="2">The sequence shown here is derived from an EMBL/GenBank/DDBJ whole genome shotgun (WGS) entry which is preliminary data.</text>
</comment>
<dbReference type="AlphaFoldDB" id="A0A4C1YQK4"/>
<protein>
    <submittedName>
        <fullName evidence="2">Uncharacterized protein</fullName>
    </submittedName>
</protein>